<gene>
    <name evidence="4" type="ORF">IF1G_09669</name>
</gene>
<evidence type="ECO:0000313" key="5">
    <source>
        <dbReference type="Proteomes" id="UP000315783"/>
    </source>
</evidence>
<proteinExistence type="inferred from homology"/>
<keyword evidence="5" id="KW-1185">Reference proteome</keyword>
<reference evidence="4 5" key="1">
    <citation type="journal article" date="2019" name="Appl. Microbiol. Biotechnol.">
        <title>Genome sequence of Isaria javanica and comparative genome analysis insights into family S53 peptidase evolution in fungal entomopathogens.</title>
        <authorList>
            <person name="Lin R."/>
            <person name="Zhang X."/>
            <person name="Xin B."/>
            <person name="Zou M."/>
            <person name="Gao Y."/>
            <person name="Qin F."/>
            <person name="Hu Q."/>
            <person name="Xie B."/>
            <person name="Cheng X."/>
        </authorList>
    </citation>
    <scope>NUCLEOTIDE SEQUENCE [LARGE SCALE GENOMIC DNA]</scope>
    <source>
        <strain evidence="4 5">IJ1G</strain>
    </source>
</reference>
<sequence length="275" mass="31639">MFGSEKAARSSTDSGSDGAAQQQRLLDSDSENGQVLPRRAAATHKRKGKSLRIPLWAHGLLLSVYTVVFVLLVVHGRTKTTTKPEKHLPLPSRQGLVWEDRKFPTDIVDNPFTGEPREELDEAWHKLLKNDNILVPKDYLDERGLHSVYTKDGKDGVASLSVYHSLHCLKKVKRMLFREHYHKDKTGDAMAREIKHVDHCVEYIREALMCQPDLSMVTFRWINNTAQHEDKSGFWPTNFDVDRHRCANWEALDSWAGQRAFNLFQVEKLDRPMPE</sequence>
<dbReference type="PANTHER" id="PTHR33365">
    <property type="entry name" value="YALI0B05434P"/>
    <property type="match status" value="1"/>
</dbReference>
<evidence type="ECO:0000256" key="2">
    <source>
        <dbReference type="SAM" id="MobiDB-lite"/>
    </source>
</evidence>
<name>A0A545UQ71_9HYPO</name>
<evidence type="ECO:0000313" key="4">
    <source>
        <dbReference type="EMBL" id="TQV91603.1"/>
    </source>
</evidence>
<dbReference type="InterPro" id="IPR021765">
    <property type="entry name" value="UstYa-like"/>
</dbReference>
<dbReference type="Pfam" id="PF11807">
    <property type="entry name" value="UstYa"/>
    <property type="match status" value="1"/>
</dbReference>
<dbReference type="PANTHER" id="PTHR33365:SF7">
    <property type="entry name" value="TAT PATHWAY SIGNAL SEQUENCE"/>
    <property type="match status" value="1"/>
</dbReference>
<evidence type="ECO:0000256" key="1">
    <source>
        <dbReference type="ARBA" id="ARBA00035112"/>
    </source>
</evidence>
<protein>
    <recommendedName>
        <fullName evidence="6">Tat pathway signal sequence</fullName>
    </recommendedName>
</protein>
<keyword evidence="3" id="KW-0472">Membrane</keyword>
<feature type="region of interest" description="Disordered" evidence="2">
    <location>
        <begin position="1"/>
        <end position="43"/>
    </location>
</feature>
<dbReference type="Proteomes" id="UP000315783">
    <property type="component" value="Unassembled WGS sequence"/>
</dbReference>
<feature type="compositionally biased region" description="Polar residues" evidence="2">
    <location>
        <begin position="9"/>
        <end position="25"/>
    </location>
</feature>
<accession>A0A545UQ71</accession>
<feature type="transmembrane region" description="Helical" evidence="3">
    <location>
        <begin position="55"/>
        <end position="74"/>
    </location>
</feature>
<dbReference type="EMBL" id="SPUK01000018">
    <property type="protein sequence ID" value="TQV91603.1"/>
    <property type="molecule type" value="Genomic_DNA"/>
</dbReference>
<dbReference type="GO" id="GO:0043386">
    <property type="term" value="P:mycotoxin biosynthetic process"/>
    <property type="evidence" value="ECO:0007669"/>
    <property type="project" value="InterPro"/>
</dbReference>
<comment type="caution">
    <text evidence="4">The sequence shown here is derived from an EMBL/GenBank/DDBJ whole genome shotgun (WGS) entry which is preliminary data.</text>
</comment>
<keyword evidence="3" id="KW-0812">Transmembrane</keyword>
<comment type="similarity">
    <text evidence="1">Belongs to the ustYa family.</text>
</comment>
<evidence type="ECO:0008006" key="6">
    <source>
        <dbReference type="Google" id="ProtNLM"/>
    </source>
</evidence>
<organism evidence="4 5">
    <name type="scientific">Cordyceps javanica</name>
    <dbReference type="NCBI Taxonomy" id="43265"/>
    <lineage>
        <taxon>Eukaryota</taxon>
        <taxon>Fungi</taxon>
        <taxon>Dikarya</taxon>
        <taxon>Ascomycota</taxon>
        <taxon>Pezizomycotina</taxon>
        <taxon>Sordariomycetes</taxon>
        <taxon>Hypocreomycetidae</taxon>
        <taxon>Hypocreales</taxon>
        <taxon>Cordycipitaceae</taxon>
        <taxon>Cordyceps</taxon>
    </lineage>
</organism>
<evidence type="ECO:0000256" key="3">
    <source>
        <dbReference type="SAM" id="Phobius"/>
    </source>
</evidence>
<dbReference type="OrthoDB" id="3687641at2759"/>
<keyword evidence="3" id="KW-1133">Transmembrane helix</keyword>
<dbReference type="AlphaFoldDB" id="A0A545UQ71"/>